<gene>
    <name evidence="2" type="ORF">MAC_02589</name>
</gene>
<dbReference type="AlphaFoldDB" id="E9DY91"/>
<organism evidence="3">
    <name type="scientific">Metarhizium acridum (strain CQMa 102)</name>
    <dbReference type="NCBI Taxonomy" id="655827"/>
    <lineage>
        <taxon>Eukaryota</taxon>
        <taxon>Fungi</taxon>
        <taxon>Dikarya</taxon>
        <taxon>Ascomycota</taxon>
        <taxon>Pezizomycotina</taxon>
        <taxon>Sordariomycetes</taxon>
        <taxon>Hypocreomycetidae</taxon>
        <taxon>Hypocreales</taxon>
        <taxon>Clavicipitaceae</taxon>
        <taxon>Metarhizium</taxon>
    </lineage>
</organism>
<evidence type="ECO:0000313" key="2">
    <source>
        <dbReference type="EMBL" id="EFY91426.1"/>
    </source>
</evidence>
<feature type="region of interest" description="Disordered" evidence="1">
    <location>
        <begin position="232"/>
        <end position="273"/>
    </location>
</feature>
<protein>
    <submittedName>
        <fullName evidence="2">Uncharacterized protein</fullName>
    </submittedName>
</protein>
<dbReference type="OrthoDB" id="5427134at2759"/>
<keyword evidence="3" id="KW-1185">Reference proteome</keyword>
<evidence type="ECO:0000256" key="1">
    <source>
        <dbReference type="SAM" id="MobiDB-lite"/>
    </source>
</evidence>
<evidence type="ECO:0000313" key="3">
    <source>
        <dbReference type="Proteomes" id="UP000002499"/>
    </source>
</evidence>
<name>E9DY91_METAQ</name>
<feature type="compositionally biased region" description="Polar residues" evidence="1">
    <location>
        <begin position="913"/>
        <end position="927"/>
    </location>
</feature>
<dbReference type="HOGENOM" id="CLU_006963_0_0_1"/>
<dbReference type="KEGG" id="maw:19246900"/>
<reference evidence="2 3" key="1">
    <citation type="journal article" date="2011" name="PLoS Genet.">
        <title>Genome sequencing and comparative transcriptomics of the model entomopathogenic fungi Metarhizium anisopliae and M. acridum.</title>
        <authorList>
            <person name="Gao Q."/>
            <person name="Jin K."/>
            <person name="Ying S.H."/>
            <person name="Zhang Y."/>
            <person name="Xiao G."/>
            <person name="Shang Y."/>
            <person name="Duan Z."/>
            <person name="Hu X."/>
            <person name="Xie X.Q."/>
            <person name="Zhou G."/>
            <person name="Peng G."/>
            <person name="Luo Z."/>
            <person name="Huang W."/>
            <person name="Wang B."/>
            <person name="Fang W."/>
            <person name="Wang S."/>
            <person name="Zhong Y."/>
            <person name="Ma L.J."/>
            <person name="St Leger R.J."/>
            <person name="Zhao G.P."/>
            <person name="Pei Y."/>
            <person name="Feng M.G."/>
            <person name="Xia Y."/>
            <person name="Wang C."/>
        </authorList>
    </citation>
    <scope>NUCLEOTIDE SEQUENCE [LARGE SCALE GENOMIC DNA]</scope>
    <source>
        <strain evidence="2 3">CQMa 102</strain>
    </source>
</reference>
<dbReference type="Proteomes" id="UP000002499">
    <property type="component" value="Unassembled WGS sequence"/>
</dbReference>
<dbReference type="GeneID" id="19246900"/>
<feature type="compositionally biased region" description="Acidic residues" evidence="1">
    <location>
        <begin position="883"/>
        <end position="896"/>
    </location>
</feature>
<feature type="compositionally biased region" description="Polar residues" evidence="1">
    <location>
        <begin position="1"/>
        <end position="14"/>
    </location>
</feature>
<dbReference type="STRING" id="655827.E9DY91"/>
<feature type="region of interest" description="Disordered" evidence="1">
    <location>
        <begin position="103"/>
        <end position="122"/>
    </location>
</feature>
<feature type="region of interest" description="Disordered" evidence="1">
    <location>
        <begin position="746"/>
        <end position="812"/>
    </location>
</feature>
<dbReference type="OMA" id="CNHHACY"/>
<dbReference type="EMBL" id="GL698482">
    <property type="protein sequence ID" value="EFY91426.1"/>
    <property type="molecule type" value="Genomic_DNA"/>
</dbReference>
<feature type="compositionally biased region" description="Low complexity" evidence="1">
    <location>
        <begin position="863"/>
        <end position="875"/>
    </location>
</feature>
<dbReference type="InParanoid" id="E9DY91"/>
<feature type="region of interest" description="Disordered" evidence="1">
    <location>
        <begin position="853"/>
        <end position="944"/>
    </location>
</feature>
<sequence>MAANLPNPSNTGTSPFDIYTDAATSLPPPSPSLPNGSCNFVDLTPGATGAKCGCRRFWPRQAMGHLVADQPGWCMCAHHACYHDEGSRDDLQQQQDQLPQQTGFAPLGQENERPRTGREPLSPVVDASMQGVSTVPGFDFAAFSPGIPLSFVHEFATEAEDTSKQEASPHPLGSMPDTLAWEEYIQQPSQCPRPSSDPMALALIPSQFLMASQTGSTTSSIQAKYQRPFAGKGLGTLDVTPTGPHSPRPQQPPRVDKSLASAAPADPATSNDDFVFVNRNIQGPETSQPDTATQLEPRVNAASHRIARETLQNLSDVVSGHEQRLDRLETVSFSANGHEECVDLHDHMDLRVTELEQRMEGVEKVVDVAGLTNKQADGEDDGVKSVFSAAAGSASRPNPEEIMSQIDSLRAQVTHLQSFLPSHGHAWTIEVVFLPFPLKRLWQELSQFKNDASISNDDWTQIPMTVSSATLRSQSPFGGDWTVSDHDAEWLYPRACGDKSTQDKRLRSRGLIQTVSFYGPDARSVQAGIHEAFGSVFRTMGTTSQRRSTDPRLSRYLGLQESWAPLRKVRKESRLRFLSAAEMLTPTLWDVSFLHSVAMKSAEPRLFITHPDAYIQDYEAYESGWAWQRVREMDRVSPDVSESQQVREADAMEHCWLWNEQLDEAPSIPTSLNMRQRRQHTHSPAHVSLEQPWRSVSPAAIRHPSPMLSSGRRPAPRLPHIRTASAPLTAQPTPSASSRHRIVSHGVHPSRHSSPLGRGPCQGIQKRRNTRSPSYLHHTPRWTASPSPMPSAINDRQVTRGMTPPAYATPFSNAPLQELRPIRGGSVARSAVSHVVIEYPTDERFEVEIYDSGEESYHDGQESISSSEIMSRPSIKPGNGEQLPEDEPWPGIEDQEGSSNGENMDPDDPQGDSEGSSQPSEYPSTQRAWPGDEMGFTIHEDEEQ</sequence>
<accession>E9DY91</accession>
<feature type="region of interest" description="Disordered" evidence="1">
    <location>
        <begin position="1"/>
        <end position="32"/>
    </location>
</feature>
<proteinExistence type="predicted"/>
<dbReference type="eggNOG" id="ENOG502RYPA">
    <property type="taxonomic scope" value="Eukaryota"/>
</dbReference>